<protein>
    <submittedName>
        <fullName evidence="2">Glycoside hydrolase domain-containing protein</fullName>
    </submittedName>
</protein>
<gene>
    <name evidence="2" type="ORF">ACFSUL_06170</name>
</gene>
<dbReference type="Proteomes" id="UP001597506">
    <property type="component" value="Unassembled WGS sequence"/>
</dbReference>
<keyword evidence="3" id="KW-1185">Reference proteome</keyword>
<comment type="caution">
    <text evidence="2">The sequence shown here is derived from an EMBL/GenBank/DDBJ whole genome shotgun (WGS) entry which is preliminary data.</text>
</comment>
<dbReference type="EMBL" id="JBHUMF010000015">
    <property type="protein sequence ID" value="MFD2680335.1"/>
    <property type="molecule type" value="Genomic_DNA"/>
</dbReference>
<evidence type="ECO:0000259" key="1">
    <source>
        <dbReference type="Pfam" id="PF08924"/>
    </source>
</evidence>
<feature type="domain" description="Rv2525c-like glycoside hydrolase-like" evidence="1">
    <location>
        <begin position="31"/>
        <end position="166"/>
    </location>
</feature>
<evidence type="ECO:0000313" key="3">
    <source>
        <dbReference type="Proteomes" id="UP001597506"/>
    </source>
</evidence>
<keyword evidence="2" id="KW-0378">Hydrolase</keyword>
<accession>A0ABW5RPY2</accession>
<name>A0ABW5RPY2_9BACI</name>
<dbReference type="InterPro" id="IPR017853">
    <property type="entry name" value="GH"/>
</dbReference>
<reference evidence="3" key="1">
    <citation type="journal article" date="2019" name="Int. J. Syst. Evol. Microbiol.">
        <title>The Global Catalogue of Microorganisms (GCM) 10K type strain sequencing project: providing services to taxonomists for standard genome sequencing and annotation.</title>
        <authorList>
            <consortium name="The Broad Institute Genomics Platform"/>
            <consortium name="The Broad Institute Genome Sequencing Center for Infectious Disease"/>
            <person name="Wu L."/>
            <person name="Ma J."/>
        </authorList>
    </citation>
    <scope>NUCLEOTIDE SEQUENCE [LARGE SCALE GENOMIC DNA]</scope>
    <source>
        <strain evidence="3">KCTC 3913</strain>
    </source>
</reference>
<dbReference type="Gene3D" id="3.20.20.80">
    <property type="entry name" value="Glycosidases"/>
    <property type="match status" value="1"/>
</dbReference>
<dbReference type="InterPro" id="IPR015020">
    <property type="entry name" value="Rv2525c-like_Glyco_Hydro-like"/>
</dbReference>
<dbReference type="Pfam" id="PF08924">
    <property type="entry name" value="Rv2525c_GlyHyd-like"/>
    <property type="match status" value="1"/>
</dbReference>
<dbReference type="GO" id="GO:0016787">
    <property type="term" value="F:hydrolase activity"/>
    <property type="evidence" value="ECO:0007669"/>
    <property type="project" value="UniProtKB-KW"/>
</dbReference>
<evidence type="ECO:0000313" key="2">
    <source>
        <dbReference type="EMBL" id="MFD2680335.1"/>
    </source>
</evidence>
<proteinExistence type="predicted"/>
<dbReference type="SUPFAM" id="SSF51445">
    <property type="entry name" value="(Trans)glycosidases"/>
    <property type="match status" value="1"/>
</dbReference>
<dbReference type="RefSeq" id="WP_071411799.1">
    <property type="nucleotide sequence ID" value="NZ_JBHUMF010000015.1"/>
</dbReference>
<sequence>MPKEIWGVDSAAKVTDKLYSCVVDNFGKPKYWGRYLSTVQNASDGLTNEEVGFLHEKNVKILLIYNNFSAAVGNRNGRVAALNATHHARRLGVPDGTFIFANIEKFFDVDEAWIRGWVNALYTSGYRPGIYADPSKANFNKAYCTAVSNEAKIGEQVVIWSQEPTPGATTKAKAPTYKPISPPCIAHVWAWQYGENAKTCPIDTNLMEPKLFQAIW</sequence>
<organism evidence="2 3">
    <name type="scientific">Bacillus seohaeanensis</name>
    <dbReference type="NCBI Taxonomy" id="284580"/>
    <lineage>
        <taxon>Bacteria</taxon>
        <taxon>Bacillati</taxon>
        <taxon>Bacillota</taxon>
        <taxon>Bacilli</taxon>
        <taxon>Bacillales</taxon>
        <taxon>Bacillaceae</taxon>
        <taxon>Bacillus</taxon>
    </lineage>
</organism>